<dbReference type="PANTHER" id="PTHR19288">
    <property type="entry name" value="4-NITROPHENYLPHOSPHATASE-RELATED"/>
    <property type="match status" value="1"/>
</dbReference>
<evidence type="ECO:0000256" key="5">
    <source>
        <dbReference type="PIRNR" id="PIRNR000915"/>
    </source>
</evidence>
<name>A0A0D5NPF6_9BACL</name>
<comment type="function">
    <text evidence="5">Catalyzes the dephosphorylation of 2-6 carbon acid sugars in vitro.</text>
</comment>
<comment type="cofactor">
    <cofactor evidence="8">
        <name>Mg(2+)</name>
        <dbReference type="ChEBI" id="CHEBI:18420"/>
    </cofactor>
    <text evidence="8">Divalent metal ions. Mg(2+) is the most effective.</text>
</comment>
<dbReference type="Pfam" id="PF13344">
    <property type="entry name" value="Hydrolase_6"/>
    <property type="match status" value="1"/>
</dbReference>
<evidence type="ECO:0000313" key="9">
    <source>
        <dbReference type="EMBL" id="AJY77065.1"/>
    </source>
</evidence>
<keyword evidence="2 5" id="KW-0479">Metal-binding</keyword>
<dbReference type="RefSeq" id="WP_045672490.1">
    <property type="nucleotide sequence ID" value="NZ_CP011058.1"/>
</dbReference>
<comment type="similarity">
    <text evidence="1 5">Belongs to the HAD-like hydrolase superfamily. NagD family.</text>
</comment>
<evidence type="ECO:0000256" key="2">
    <source>
        <dbReference type="ARBA" id="ARBA00022723"/>
    </source>
</evidence>
<dbReference type="PANTHER" id="PTHR19288:SF46">
    <property type="entry name" value="HALOACID DEHALOGENASE-LIKE HYDROLASE DOMAIN-CONTAINING PROTEIN 2"/>
    <property type="match status" value="1"/>
</dbReference>
<dbReference type="GO" id="GO:0016791">
    <property type="term" value="F:phosphatase activity"/>
    <property type="evidence" value="ECO:0007669"/>
    <property type="project" value="TreeGrafter"/>
</dbReference>
<keyword evidence="10" id="KW-1185">Reference proteome</keyword>
<feature type="binding site" evidence="8">
    <location>
        <position position="23"/>
    </location>
    <ligand>
        <name>Mg(2+)</name>
        <dbReference type="ChEBI" id="CHEBI:18420"/>
    </ligand>
</feature>
<dbReference type="AlphaFoldDB" id="A0A0D5NPF6"/>
<evidence type="ECO:0000256" key="3">
    <source>
        <dbReference type="ARBA" id="ARBA00022801"/>
    </source>
</evidence>
<evidence type="ECO:0000256" key="1">
    <source>
        <dbReference type="ARBA" id="ARBA00006696"/>
    </source>
</evidence>
<dbReference type="PIRSF" id="PIRSF000915">
    <property type="entry name" value="PGP-type_phosphatase"/>
    <property type="match status" value="1"/>
</dbReference>
<evidence type="ECO:0000256" key="6">
    <source>
        <dbReference type="PIRSR" id="PIRSR000915-1"/>
    </source>
</evidence>
<evidence type="ECO:0000256" key="8">
    <source>
        <dbReference type="PIRSR" id="PIRSR000915-3"/>
    </source>
</evidence>
<feature type="binding site" evidence="8">
    <location>
        <position position="25"/>
    </location>
    <ligand>
        <name>Mg(2+)</name>
        <dbReference type="ChEBI" id="CHEBI:18420"/>
    </ligand>
</feature>
<feature type="binding site" evidence="7">
    <location>
        <position position="194"/>
    </location>
    <ligand>
        <name>substrate</name>
    </ligand>
</feature>
<reference evidence="9 10" key="1">
    <citation type="journal article" date="2015" name="J. Biotechnol.">
        <title>Complete genome sequence of Paenibacillus beijingensis 7188(T) (=DSM 24997(T)), a novel rhizobacterium from jujube garden soil.</title>
        <authorList>
            <person name="Kwak Y."/>
            <person name="Shin J.H."/>
        </authorList>
    </citation>
    <scope>NUCLEOTIDE SEQUENCE [LARGE SCALE GENOMIC DNA]</scope>
    <source>
        <strain evidence="9 10">DSM 24997</strain>
    </source>
</reference>
<keyword evidence="3 9" id="KW-0378">Hydrolase</keyword>
<dbReference type="GO" id="GO:0005737">
    <property type="term" value="C:cytoplasm"/>
    <property type="evidence" value="ECO:0007669"/>
    <property type="project" value="TreeGrafter"/>
</dbReference>
<dbReference type="InterPro" id="IPR036412">
    <property type="entry name" value="HAD-like_sf"/>
</dbReference>
<dbReference type="SFLD" id="SFLDS00003">
    <property type="entry name" value="Haloacid_Dehalogenase"/>
    <property type="match status" value="1"/>
</dbReference>
<dbReference type="EMBL" id="CP011058">
    <property type="protein sequence ID" value="AJY77065.1"/>
    <property type="molecule type" value="Genomic_DNA"/>
</dbReference>
<dbReference type="GO" id="GO:0046872">
    <property type="term" value="F:metal ion binding"/>
    <property type="evidence" value="ECO:0007669"/>
    <property type="project" value="UniProtKB-KW"/>
</dbReference>
<protein>
    <recommendedName>
        <fullName evidence="5">Acid sugar phosphatase</fullName>
        <ecNumber evidence="5">3.1.3.-</ecNumber>
    </recommendedName>
</protein>
<dbReference type="InterPro" id="IPR006357">
    <property type="entry name" value="HAD-SF_hydro_IIA"/>
</dbReference>
<feature type="active site" description="Nucleophile" evidence="6">
    <location>
        <position position="25"/>
    </location>
</feature>
<dbReference type="Gene3D" id="3.40.50.1000">
    <property type="entry name" value="HAD superfamily/HAD-like"/>
    <property type="match status" value="2"/>
</dbReference>
<dbReference type="SUPFAM" id="SSF56784">
    <property type="entry name" value="HAD-like"/>
    <property type="match status" value="1"/>
</dbReference>
<feature type="active site" description="Nucleophile" evidence="6">
    <location>
        <position position="23"/>
    </location>
</feature>
<dbReference type="SFLD" id="SFLDG01139">
    <property type="entry name" value="C2.A:_Pyridoxal_Phosphate_Phos"/>
    <property type="match status" value="1"/>
</dbReference>
<dbReference type="NCBIfam" id="TIGR01460">
    <property type="entry name" value="HAD-SF-IIA"/>
    <property type="match status" value="1"/>
</dbReference>
<evidence type="ECO:0000313" key="10">
    <source>
        <dbReference type="Proteomes" id="UP000032633"/>
    </source>
</evidence>
<dbReference type="STRING" id="1126833.VN24_24095"/>
<dbReference type="KEGG" id="pbj:VN24_24095"/>
<evidence type="ECO:0000256" key="7">
    <source>
        <dbReference type="PIRSR" id="PIRSR000915-2"/>
    </source>
</evidence>
<dbReference type="NCBIfam" id="TIGR01457">
    <property type="entry name" value="HAD-SF-IIA-hyp2"/>
    <property type="match status" value="1"/>
</dbReference>
<dbReference type="InterPro" id="IPR006354">
    <property type="entry name" value="HAD-SF_hydro_IIA_hyp1"/>
</dbReference>
<dbReference type="Pfam" id="PF13242">
    <property type="entry name" value="Hydrolase_like"/>
    <property type="match status" value="1"/>
</dbReference>
<proteinExistence type="inferred from homology"/>
<accession>A0A0D5NPF6</accession>
<sequence>MNNRLSGGSGKGESRPLKGLLLDLDGTIYHGGVPIPGADMLIRRLNEIGLPYRFVTNNSSAAPETVAKRLQTMGIDAQPQDVCTSAQAAARYVADKRPGARVLVIGESGLRDALLDAGLNVVDRQADVVVQGIDRAFTYEKAAEAVAAILGGADFVMTNPDLLLPTESGLKPGAGSIGAMIAAAGGKKPVVIGKPSSILMDYALAELGMDAAETWVVGDNMATDIAAGKAADCGTILVLTGLTTRGNYEQYARAAGCEPDVICGDLSELMSYISSFMRS</sequence>
<dbReference type="InterPro" id="IPR023214">
    <property type="entry name" value="HAD_sf"/>
</dbReference>
<organism evidence="9 10">
    <name type="scientific">Paenibacillus beijingensis</name>
    <dbReference type="NCBI Taxonomy" id="1126833"/>
    <lineage>
        <taxon>Bacteria</taxon>
        <taxon>Bacillati</taxon>
        <taxon>Bacillota</taxon>
        <taxon>Bacilli</taxon>
        <taxon>Bacillales</taxon>
        <taxon>Paenibacillaceae</taxon>
        <taxon>Paenibacillus</taxon>
    </lineage>
</organism>
<dbReference type="PATRIC" id="fig|1126833.4.peg.5299"/>
<reference evidence="10" key="2">
    <citation type="submission" date="2015-03" db="EMBL/GenBank/DDBJ databases">
        <title>Genome sequence of Paenibacillus beijingensis strain DSM 24997T.</title>
        <authorList>
            <person name="Kwak Y."/>
            <person name="Shin J.-H."/>
        </authorList>
    </citation>
    <scope>NUCLEOTIDE SEQUENCE [LARGE SCALE GENOMIC DNA]</scope>
    <source>
        <strain evidence="10">DSM 24997</strain>
    </source>
</reference>
<evidence type="ECO:0000256" key="4">
    <source>
        <dbReference type="ARBA" id="ARBA00022842"/>
    </source>
</evidence>
<dbReference type="EC" id="3.1.3.-" evidence="5"/>
<gene>
    <name evidence="9" type="ORF">VN24_24095</name>
</gene>
<keyword evidence="4 5" id="KW-0460">Magnesium</keyword>
<feature type="binding site" evidence="8">
    <location>
        <position position="219"/>
    </location>
    <ligand>
        <name>Mg(2+)</name>
        <dbReference type="ChEBI" id="CHEBI:18420"/>
    </ligand>
</feature>
<dbReference type="Proteomes" id="UP000032633">
    <property type="component" value="Chromosome"/>
</dbReference>
<dbReference type="HOGENOM" id="CLU_043473_1_1_9"/>